<dbReference type="Proteomes" id="UP000198796">
    <property type="component" value="Unassembled WGS sequence"/>
</dbReference>
<dbReference type="STRING" id="871651.SAMN05421688_2248"/>
<evidence type="ECO:0000313" key="2">
    <source>
        <dbReference type="EMBL" id="SFB00091.1"/>
    </source>
</evidence>
<keyword evidence="3" id="KW-1185">Reference proteome</keyword>
<feature type="transmembrane region" description="Helical" evidence="1">
    <location>
        <begin position="37"/>
        <end position="56"/>
    </location>
</feature>
<keyword evidence="1" id="KW-0472">Membrane</keyword>
<proteinExistence type="predicted"/>
<sequence>MIRPEAAETLRRWREVLIGGAVGGVGLWLALGWIGLLSWLGWAMAAAGIGIILSGIQRARFLQGKGGPGIVDVDEGQVTYYGPLEGGSAALEYLTRLDLDPSGYPAHWVLYQPGQPALHIPVNADGADALFDAFSQLPGLRTERMLAELRAGPGRPVTVWSNTNLRLH</sequence>
<gene>
    <name evidence="2" type="ORF">SAMN05421688_2248</name>
</gene>
<evidence type="ECO:0000256" key="1">
    <source>
        <dbReference type="SAM" id="Phobius"/>
    </source>
</evidence>
<accession>A0A1I0XGJ1</accession>
<name>A0A1I0XGJ1_9RHOB</name>
<dbReference type="EMBL" id="FOJU01000003">
    <property type="protein sequence ID" value="SFB00091.1"/>
    <property type="molecule type" value="Genomic_DNA"/>
</dbReference>
<keyword evidence="1" id="KW-1133">Transmembrane helix</keyword>
<evidence type="ECO:0000313" key="3">
    <source>
        <dbReference type="Proteomes" id="UP000198796"/>
    </source>
</evidence>
<feature type="transmembrane region" description="Helical" evidence="1">
    <location>
        <begin position="12"/>
        <end position="31"/>
    </location>
</feature>
<dbReference type="AlphaFoldDB" id="A0A1I0XGJ1"/>
<organism evidence="2 3">
    <name type="scientific">Poseidonocella pacifica</name>
    <dbReference type="NCBI Taxonomy" id="871651"/>
    <lineage>
        <taxon>Bacteria</taxon>
        <taxon>Pseudomonadati</taxon>
        <taxon>Pseudomonadota</taxon>
        <taxon>Alphaproteobacteria</taxon>
        <taxon>Rhodobacterales</taxon>
        <taxon>Roseobacteraceae</taxon>
        <taxon>Poseidonocella</taxon>
    </lineage>
</organism>
<dbReference type="RefSeq" id="WP_092064600.1">
    <property type="nucleotide sequence ID" value="NZ_FOJU01000003.1"/>
</dbReference>
<protein>
    <submittedName>
        <fullName evidence="2">Uncharacterized protein</fullName>
    </submittedName>
</protein>
<reference evidence="2 3" key="1">
    <citation type="submission" date="2016-10" db="EMBL/GenBank/DDBJ databases">
        <authorList>
            <person name="de Groot N.N."/>
        </authorList>
    </citation>
    <scope>NUCLEOTIDE SEQUENCE [LARGE SCALE GENOMIC DNA]</scope>
    <source>
        <strain evidence="2 3">DSM 29316</strain>
    </source>
</reference>
<keyword evidence="1" id="KW-0812">Transmembrane</keyword>
<dbReference type="OrthoDB" id="7851333at2"/>